<dbReference type="Proteomes" id="UP000075349">
    <property type="component" value="Unassembled WGS sequence"/>
</dbReference>
<accession>A0A151JFW5</accession>
<dbReference type="Gene3D" id="3.40.630.30">
    <property type="match status" value="1"/>
</dbReference>
<dbReference type="CDD" id="cd04301">
    <property type="entry name" value="NAT_SF"/>
    <property type="match status" value="1"/>
</dbReference>
<reference evidence="3" key="1">
    <citation type="submission" date="2015-12" db="EMBL/GenBank/DDBJ databases">
        <authorList>
            <person name="Tarr C.L."/>
            <person name="Gladney L.M."/>
        </authorList>
    </citation>
    <scope>NUCLEOTIDE SEQUENCE [LARGE SCALE GENOMIC DNA]</scope>
    <source>
        <strain evidence="3">2756-81</strain>
    </source>
</reference>
<evidence type="ECO:0000259" key="1">
    <source>
        <dbReference type="PROSITE" id="PS51186"/>
    </source>
</evidence>
<dbReference type="EMBL" id="LOMK01000001">
    <property type="protein sequence ID" value="KYN24556.1"/>
    <property type="molecule type" value="Genomic_DNA"/>
</dbReference>
<keyword evidence="2" id="KW-0808">Transferase</keyword>
<dbReference type="InterPro" id="IPR000182">
    <property type="entry name" value="GNAT_dom"/>
</dbReference>
<evidence type="ECO:0000313" key="3">
    <source>
        <dbReference type="Proteomes" id="UP000075349"/>
    </source>
</evidence>
<gene>
    <name evidence="2" type="ORF">AUQ44_01135</name>
</gene>
<proteinExistence type="predicted"/>
<feature type="domain" description="N-acetyltransferase" evidence="1">
    <location>
        <begin position="3"/>
        <end position="159"/>
    </location>
</feature>
<name>A0A151JFW5_9VIBR</name>
<dbReference type="Pfam" id="PF00583">
    <property type="entry name" value="Acetyltransf_1"/>
    <property type="match status" value="1"/>
</dbReference>
<protein>
    <submittedName>
        <fullName evidence="2">Histone acetyltransferase</fullName>
    </submittedName>
</protein>
<sequence>MNVEFKVINLAQDYDFCVAARKDAYYCSFETYSGFDDFIAGYRERIQERQSEAGWFYIHIWLDEQLAGQLEFRSFSPEPETGYVHLIYLLPEIRGSGLSQQVQVYIETELTRAGCNRAVLSVSRMNTRALRFYKRNGWVYCCPNPKYDETDFYQLQLRA</sequence>
<organism evidence="2 3">
    <name type="scientific">Vibrio cidicii</name>
    <dbReference type="NCBI Taxonomy" id="1763883"/>
    <lineage>
        <taxon>Bacteria</taxon>
        <taxon>Pseudomonadati</taxon>
        <taxon>Pseudomonadota</taxon>
        <taxon>Gammaproteobacteria</taxon>
        <taxon>Vibrionales</taxon>
        <taxon>Vibrionaceae</taxon>
        <taxon>Vibrio</taxon>
    </lineage>
</organism>
<dbReference type="SUPFAM" id="SSF55729">
    <property type="entry name" value="Acyl-CoA N-acyltransferases (Nat)"/>
    <property type="match status" value="1"/>
</dbReference>
<dbReference type="PROSITE" id="PS51186">
    <property type="entry name" value="GNAT"/>
    <property type="match status" value="1"/>
</dbReference>
<comment type="caution">
    <text evidence="2">The sequence shown here is derived from an EMBL/GenBank/DDBJ whole genome shotgun (WGS) entry which is preliminary data.</text>
</comment>
<dbReference type="GO" id="GO:0016747">
    <property type="term" value="F:acyltransferase activity, transferring groups other than amino-acyl groups"/>
    <property type="evidence" value="ECO:0007669"/>
    <property type="project" value="InterPro"/>
</dbReference>
<dbReference type="AlphaFoldDB" id="A0A151JFW5"/>
<dbReference type="InterPro" id="IPR016181">
    <property type="entry name" value="Acyl_CoA_acyltransferase"/>
</dbReference>
<evidence type="ECO:0000313" key="2">
    <source>
        <dbReference type="EMBL" id="KYN24556.1"/>
    </source>
</evidence>